<comment type="caution">
    <text evidence="6">The sequence shown here is derived from an EMBL/GenBank/DDBJ whole genome shotgun (WGS) entry which is preliminary data.</text>
</comment>
<evidence type="ECO:0000259" key="5">
    <source>
        <dbReference type="PROSITE" id="PS01124"/>
    </source>
</evidence>
<dbReference type="PANTHER" id="PTHR46796:SF2">
    <property type="entry name" value="TRANSCRIPTIONAL REGULATORY PROTEIN"/>
    <property type="match status" value="1"/>
</dbReference>
<dbReference type="Pfam" id="PF02311">
    <property type="entry name" value="AraC_binding"/>
    <property type="match status" value="1"/>
</dbReference>
<protein>
    <submittedName>
        <fullName evidence="6">AraC family transcriptional regulator</fullName>
    </submittedName>
</protein>
<dbReference type="SMART" id="SM00342">
    <property type="entry name" value="HTH_ARAC"/>
    <property type="match status" value="1"/>
</dbReference>
<dbReference type="STRING" id="170573.GCA_001076995_01972"/>
<accession>A0A2N6QLG8</accession>
<keyword evidence="2" id="KW-0238">DNA-binding</keyword>
<gene>
    <name evidence="6" type="ORF">CJ235_02370</name>
</gene>
<dbReference type="Proteomes" id="UP000235748">
    <property type="component" value="Unassembled WGS sequence"/>
</dbReference>
<dbReference type="RefSeq" id="WP_083307602.1">
    <property type="nucleotide sequence ID" value="NZ_JAASJD010000002.1"/>
</dbReference>
<dbReference type="EMBL" id="PNGG01000001">
    <property type="protein sequence ID" value="PMC20538.1"/>
    <property type="molecule type" value="Genomic_DNA"/>
</dbReference>
<dbReference type="SUPFAM" id="SSF51215">
    <property type="entry name" value="Regulatory protein AraC"/>
    <property type="match status" value="1"/>
</dbReference>
<feature type="domain" description="HTH araC/xylS-type" evidence="5">
    <location>
        <begin position="160"/>
        <end position="257"/>
    </location>
</feature>
<evidence type="ECO:0000256" key="1">
    <source>
        <dbReference type="ARBA" id="ARBA00023015"/>
    </source>
</evidence>
<dbReference type="GO" id="GO:0003700">
    <property type="term" value="F:DNA-binding transcription factor activity"/>
    <property type="evidence" value="ECO:0007669"/>
    <property type="project" value="InterPro"/>
</dbReference>
<evidence type="ECO:0000256" key="4">
    <source>
        <dbReference type="ARBA" id="ARBA00023163"/>
    </source>
</evidence>
<dbReference type="GO" id="GO:0043565">
    <property type="term" value="F:sequence-specific DNA binding"/>
    <property type="evidence" value="ECO:0007669"/>
    <property type="project" value="InterPro"/>
</dbReference>
<organism evidence="6 7">
    <name type="scientific">Staphylococcus pettenkoferi</name>
    <dbReference type="NCBI Taxonomy" id="170573"/>
    <lineage>
        <taxon>Bacteria</taxon>
        <taxon>Bacillati</taxon>
        <taxon>Bacillota</taxon>
        <taxon>Bacilli</taxon>
        <taxon>Bacillales</taxon>
        <taxon>Staphylococcaceae</taxon>
        <taxon>Staphylococcus</taxon>
    </lineage>
</organism>
<evidence type="ECO:0000256" key="3">
    <source>
        <dbReference type="ARBA" id="ARBA00023159"/>
    </source>
</evidence>
<dbReference type="PROSITE" id="PS00041">
    <property type="entry name" value="HTH_ARAC_FAMILY_1"/>
    <property type="match status" value="1"/>
</dbReference>
<dbReference type="Pfam" id="PF12833">
    <property type="entry name" value="HTH_18"/>
    <property type="match status" value="1"/>
</dbReference>
<dbReference type="PANTHER" id="PTHR46796">
    <property type="entry name" value="HTH-TYPE TRANSCRIPTIONAL ACTIVATOR RHAS-RELATED"/>
    <property type="match status" value="1"/>
</dbReference>
<proteinExistence type="predicted"/>
<reference evidence="6 7" key="1">
    <citation type="submission" date="2017-09" db="EMBL/GenBank/DDBJ databases">
        <title>Bacterial strain isolated from the female urinary microbiota.</title>
        <authorList>
            <person name="Thomas-White K."/>
            <person name="Kumar N."/>
            <person name="Forster S."/>
            <person name="Putonti C."/>
            <person name="Lawley T."/>
            <person name="Wolfe A.J."/>
        </authorList>
    </citation>
    <scope>NUCLEOTIDE SEQUENCE [LARGE SCALE GENOMIC DNA]</scope>
    <source>
        <strain evidence="6 7">UMB0834</strain>
    </source>
</reference>
<sequence length="259" mass="30478">MMNHFKYKNAIGITAMHAHLDDFRYKKHAHQEYAMGVTLRGLQSYHLGGTHHLSHTSGVMLFNPEETHDGQSYDAQGLEYIMLYIKPVMLREALGITTNVKFTTPIIYNPRISERIIKLWQAIFYEHSEVECHERFVDLIDQFPRQVISSSSRADNAKTKLAIEIIKLHYNDKLNLEQLSQALEMSKYQFIRFFKKQTGLTPHQYYINYKVERAKQIIETYKDVYWAIAECNFVDLAHLNKCFKYRYGVTAYQFMSGLK</sequence>
<keyword evidence="1" id="KW-0805">Transcription regulation</keyword>
<keyword evidence="4" id="KW-0804">Transcription</keyword>
<keyword evidence="3" id="KW-0010">Activator</keyword>
<dbReference type="Gene3D" id="1.10.10.60">
    <property type="entry name" value="Homeodomain-like"/>
    <property type="match status" value="2"/>
</dbReference>
<evidence type="ECO:0000256" key="2">
    <source>
        <dbReference type="ARBA" id="ARBA00023125"/>
    </source>
</evidence>
<name>A0A2N6QLG8_9STAP</name>
<dbReference type="InterPro" id="IPR003313">
    <property type="entry name" value="AraC-bd"/>
</dbReference>
<dbReference type="InterPro" id="IPR050204">
    <property type="entry name" value="AraC_XylS_family_regulators"/>
</dbReference>
<dbReference type="AlphaFoldDB" id="A0A2N6QLG8"/>
<evidence type="ECO:0000313" key="6">
    <source>
        <dbReference type="EMBL" id="PMC20538.1"/>
    </source>
</evidence>
<dbReference type="InterPro" id="IPR037923">
    <property type="entry name" value="HTH-like"/>
</dbReference>
<dbReference type="PROSITE" id="PS01124">
    <property type="entry name" value="HTH_ARAC_FAMILY_2"/>
    <property type="match status" value="1"/>
</dbReference>
<evidence type="ECO:0000313" key="7">
    <source>
        <dbReference type="Proteomes" id="UP000235748"/>
    </source>
</evidence>
<dbReference type="InterPro" id="IPR018060">
    <property type="entry name" value="HTH_AraC"/>
</dbReference>
<dbReference type="InterPro" id="IPR018062">
    <property type="entry name" value="HTH_AraC-typ_CS"/>
</dbReference>
<dbReference type="InterPro" id="IPR009057">
    <property type="entry name" value="Homeodomain-like_sf"/>
</dbReference>
<dbReference type="SUPFAM" id="SSF46689">
    <property type="entry name" value="Homeodomain-like"/>
    <property type="match status" value="1"/>
</dbReference>